<dbReference type="InterPro" id="IPR006121">
    <property type="entry name" value="HMA_dom"/>
</dbReference>
<dbReference type="GO" id="GO:0046872">
    <property type="term" value="F:metal ion binding"/>
    <property type="evidence" value="ECO:0007669"/>
    <property type="project" value="InterPro"/>
</dbReference>
<keyword evidence="5" id="KW-1185">Reference proteome</keyword>
<evidence type="ECO:0000259" key="3">
    <source>
        <dbReference type="PROSITE" id="PS50846"/>
    </source>
</evidence>
<feature type="compositionally biased region" description="Basic and acidic residues" evidence="2">
    <location>
        <begin position="58"/>
        <end position="77"/>
    </location>
</feature>
<dbReference type="GO" id="GO:0016020">
    <property type="term" value="C:membrane"/>
    <property type="evidence" value="ECO:0007669"/>
    <property type="project" value="UniProtKB-SubCell"/>
</dbReference>
<comment type="caution">
    <text evidence="4">The sequence shown here is derived from an EMBL/GenBank/DDBJ whole genome shotgun (WGS) entry which is preliminary data.</text>
</comment>
<dbReference type="PANTHER" id="PTHR46119:SF15">
    <property type="entry name" value="PROTEIN SODIUM POTASSIUM ROOT DEFECTIVE 2"/>
    <property type="match status" value="1"/>
</dbReference>
<dbReference type="EMBL" id="CAMAPE010000062">
    <property type="protein sequence ID" value="CAH9114038.1"/>
    <property type="molecule type" value="Genomic_DNA"/>
</dbReference>
<dbReference type="PANTHER" id="PTHR46119">
    <property type="entry name" value="OS08G0405700 PROTEIN"/>
    <property type="match status" value="1"/>
</dbReference>
<dbReference type="PROSITE" id="PS50846">
    <property type="entry name" value="HMA_2"/>
    <property type="match status" value="1"/>
</dbReference>
<name>A0A9P1EKN0_CUSEU</name>
<feature type="domain" description="HMA" evidence="3">
    <location>
        <begin position="134"/>
        <end position="200"/>
    </location>
</feature>
<sequence>MKGINSVCSSQAATAICFSMEAYGTSIQLGGGRAIDRFNPIITDSRRRTEAVPADIHTSSRKDDKRGKKKKEEEQKKHCSKPVGGGSGGWSCAQPGDFVTPSSSRYLLNDEEKYSSEPFSSSSFHPPASASTNKVVVVLRVSLHCRGCEKKMRKHISKMQGVSSFSIDFVAKKVTVVGDVTPLGVLASISKVKTAQLWAPPLCLT</sequence>
<gene>
    <name evidence="4" type="ORF">CEURO_LOCUS20243</name>
</gene>
<reference evidence="4" key="1">
    <citation type="submission" date="2022-07" db="EMBL/GenBank/DDBJ databases">
        <authorList>
            <person name="Macas J."/>
            <person name="Novak P."/>
            <person name="Neumann P."/>
        </authorList>
    </citation>
    <scope>NUCLEOTIDE SEQUENCE</scope>
</reference>
<dbReference type="OrthoDB" id="689350at2759"/>
<evidence type="ECO:0000313" key="4">
    <source>
        <dbReference type="EMBL" id="CAH9114038.1"/>
    </source>
</evidence>
<dbReference type="CDD" id="cd00371">
    <property type="entry name" value="HMA"/>
    <property type="match status" value="1"/>
</dbReference>
<dbReference type="Proteomes" id="UP001152484">
    <property type="component" value="Unassembled WGS sequence"/>
</dbReference>
<dbReference type="Gene3D" id="3.30.70.100">
    <property type="match status" value="1"/>
</dbReference>
<proteinExistence type="predicted"/>
<dbReference type="Pfam" id="PF00403">
    <property type="entry name" value="HMA"/>
    <property type="match status" value="1"/>
</dbReference>
<comment type="subcellular location">
    <subcellularLocation>
        <location evidence="1">Membrane</location>
        <topology evidence="1">Peripheral membrane protein</topology>
    </subcellularLocation>
</comment>
<organism evidence="4 5">
    <name type="scientific">Cuscuta europaea</name>
    <name type="common">European dodder</name>
    <dbReference type="NCBI Taxonomy" id="41803"/>
    <lineage>
        <taxon>Eukaryota</taxon>
        <taxon>Viridiplantae</taxon>
        <taxon>Streptophyta</taxon>
        <taxon>Embryophyta</taxon>
        <taxon>Tracheophyta</taxon>
        <taxon>Spermatophyta</taxon>
        <taxon>Magnoliopsida</taxon>
        <taxon>eudicotyledons</taxon>
        <taxon>Gunneridae</taxon>
        <taxon>Pentapetalae</taxon>
        <taxon>asterids</taxon>
        <taxon>lamiids</taxon>
        <taxon>Solanales</taxon>
        <taxon>Convolvulaceae</taxon>
        <taxon>Cuscuteae</taxon>
        <taxon>Cuscuta</taxon>
        <taxon>Cuscuta subgen. Cuscuta</taxon>
    </lineage>
</organism>
<feature type="region of interest" description="Disordered" evidence="2">
    <location>
        <begin position="46"/>
        <end position="90"/>
    </location>
</feature>
<protein>
    <recommendedName>
        <fullName evidence="3">HMA domain-containing protein</fullName>
    </recommendedName>
</protein>
<dbReference type="InterPro" id="IPR036163">
    <property type="entry name" value="HMA_dom_sf"/>
</dbReference>
<dbReference type="InterPro" id="IPR044526">
    <property type="entry name" value="NAKR1-3"/>
</dbReference>
<evidence type="ECO:0000256" key="1">
    <source>
        <dbReference type="ARBA" id="ARBA00004170"/>
    </source>
</evidence>
<evidence type="ECO:0000256" key="2">
    <source>
        <dbReference type="SAM" id="MobiDB-lite"/>
    </source>
</evidence>
<dbReference type="AlphaFoldDB" id="A0A9P1EKN0"/>
<evidence type="ECO:0000313" key="5">
    <source>
        <dbReference type="Proteomes" id="UP001152484"/>
    </source>
</evidence>
<dbReference type="GO" id="GO:0009626">
    <property type="term" value="P:plant-type hypersensitive response"/>
    <property type="evidence" value="ECO:0007669"/>
    <property type="project" value="UniProtKB-KW"/>
</dbReference>
<dbReference type="SUPFAM" id="SSF55008">
    <property type="entry name" value="HMA, heavy metal-associated domain"/>
    <property type="match status" value="1"/>
</dbReference>
<accession>A0A9P1EKN0</accession>